<dbReference type="RefSeq" id="XP_052123680.1">
    <property type="nucleotide sequence ID" value="XM_052267720.1"/>
</dbReference>
<feature type="compositionally biased region" description="Basic and acidic residues" evidence="2">
    <location>
        <begin position="468"/>
        <end position="483"/>
    </location>
</feature>
<dbReference type="SUPFAM" id="SSF52047">
    <property type="entry name" value="RNI-like"/>
    <property type="match status" value="2"/>
</dbReference>
<dbReference type="PROSITE" id="PS50181">
    <property type="entry name" value="FBOX"/>
    <property type="match status" value="2"/>
</dbReference>
<dbReference type="KEGG" id="foc:113207262"/>
<dbReference type="Gene3D" id="3.80.10.10">
    <property type="entry name" value="Ribonuclease Inhibitor"/>
    <property type="match status" value="2"/>
</dbReference>
<dbReference type="GeneID" id="113207262"/>
<accession>A0A9C6WYP5</accession>
<feature type="region of interest" description="Disordered" evidence="2">
    <location>
        <begin position="536"/>
        <end position="585"/>
    </location>
</feature>
<evidence type="ECO:0000313" key="5">
    <source>
        <dbReference type="RefSeq" id="XP_052123680.1"/>
    </source>
</evidence>
<feature type="compositionally biased region" description="Acidic residues" evidence="2">
    <location>
        <begin position="545"/>
        <end position="579"/>
    </location>
</feature>
<dbReference type="GO" id="GO:0019005">
    <property type="term" value="C:SCF ubiquitin ligase complex"/>
    <property type="evidence" value="ECO:0007669"/>
    <property type="project" value="TreeGrafter"/>
</dbReference>
<dbReference type="InterPro" id="IPR001810">
    <property type="entry name" value="F-box_dom"/>
</dbReference>
<dbReference type="PANTHER" id="PTHR16134">
    <property type="entry name" value="F-BOX/TPR REPEAT PROTEIN POF3"/>
    <property type="match status" value="1"/>
</dbReference>
<feature type="domain" description="F-box" evidence="3">
    <location>
        <begin position="128"/>
        <end position="175"/>
    </location>
</feature>
<evidence type="ECO:0000256" key="1">
    <source>
        <dbReference type="SAM" id="Coils"/>
    </source>
</evidence>
<dbReference type="InterPro" id="IPR032675">
    <property type="entry name" value="LRR_dom_sf"/>
</dbReference>
<keyword evidence="4" id="KW-1185">Reference proteome</keyword>
<evidence type="ECO:0000256" key="2">
    <source>
        <dbReference type="SAM" id="MobiDB-lite"/>
    </source>
</evidence>
<dbReference type="Proteomes" id="UP000504606">
    <property type="component" value="Unplaced"/>
</dbReference>
<feature type="coiled-coil region" evidence="1">
    <location>
        <begin position="879"/>
        <end position="934"/>
    </location>
</feature>
<proteinExistence type="predicted"/>
<gene>
    <name evidence="5" type="primary">LOC113207262</name>
</gene>
<reference evidence="5" key="1">
    <citation type="submission" date="2025-08" db="UniProtKB">
        <authorList>
            <consortium name="RefSeq"/>
        </authorList>
    </citation>
    <scope>IDENTIFICATION</scope>
    <source>
        <tissue evidence="5">Whole organism</tissue>
    </source>
</reference>
<feature type="domain" description="F-box" evidence="3">
    <location>
        <begin position="968"/>
        <end position="1015"/>
    </location>
</feature>
<organism evidence="4 5">
    <name type="scientific">Frankliniella occidentalis</name>
    <name type="common">Western flower thrips</name>
    <name type="synonym">Euthrips occidentalis</name>
    <dbReference type="NCBI Taxonomy" id="133901"/>
    <lineage>
        <taxon>Eukaryota</taxon>
        <taxon>Metazoa</taxon>
        <taxon>Ecdysozoa</taxon>
        <taxon>Arthropoda</taxon>
        <taxon>Hexapoda</taxon>
        <taxon>Insecta</taxon>
        <taxon>Pterygota</taxon>
        <taxon>Neoptera</taxon>
        <taxon>Paraneoptera</taxon>
        <taxon>Thysanoptera</taxon>
        <taxon>Terebrantia</taxon>
        <taxon>Thripoidea</taxon>
        <taxon>Thripidae</taxon>
        <taxon>Frankliniella</taxon>
    </lineage>
</organism>
<keyword evidence="1" id="KW-0175">Coiled coil</keyword>
<feature type="region of interest" description="Disordered" evidence="2">
    <location>
        <begin position="398"/>
        <end position="483"/>
    </location>
</feature>
<feature type="compositionally biased region" description="Basic and acidic residues" evidence="2">
    <location>
        <begin position="421"/>
        <end position="458"/>
    </location>
</feature>
<dbReference type="PANTHER" id="PTHR16134:SF148">
    <property type="entry name" value="S-PHASE KINASE-ASSOCIATED PROTEIN 2, ISOFORM A"/>
    <property type="match status" value="1"/>
</dbReference>
<dbReference type="InterPro" id="IPR036047">
    <property type="entry name" value="F-box-like_dom_sf"/>
</dbReference>
<dbReference type="SUPFAM" id="SSF81383">
    <property type="entry name" value="F-box domain"/>
    <property type="match status" value="1"/>
</dbReference>
<dbReference type="Pfam" id="PF00646">
    <property type="entry name" value="F-box"/>
    <property type="match status" value="1"/>
</dbReference>
<dbReference type="GO" id="GO:0031146">
    <property type="term" value="P:SCF-dependent proteasomal ubiquitin-dependent protein catabolic process"/>
    <property type="evidence" value="ECO:0007669"/>
    <property type="project" value="TreeGrafter"/>
</dbReference>
<protein>
    <submittedName>
        <fullName evidence="5">Uncharacterized protein LOC113207262 isoform X1</fullName>
    </submittedName>
</protein>
<name>A0A9C6WYP5_FRAOC</name>
<evidence type="ECO:0000313" key="4">
    <source>
        <dbReference type="Proteomes" id="UP000504606"/>
    </source>
</evidence>
<sequence>MVKNLASDLPDAIPVIHTMETPDADGAPPCKAPRLEDARVQQLLRDVDAGRQVVKQLRGAVGQLRQVLESLDHDLNSAVAQLQQVEAALERGKRGEATGDAPDFSAKQLELQRLRDALRPVFVHFQLEKSLLSLPDLPLLRVLSYVPRKDLGAVGEASPRLGALIRGDSSLWRGGLRTCSFFNQHELLRFLRVTPPFTRMTFRSNRFSRHIVKLPRCPETWPFNMLEVLGADPDCCTSILREFGARLEHLNIVGIHRGLQVFLSSLRHVPALRRLRLSFESYNDWCDFRWAKEVVLSQLHTAEFQFGDLGDDSDTGSEDDDEDDAIFVSMGGGDVERKDGNVEAQVDDVQGHVGDVRGREDDAVQGHVTDVQEGQVNDVQGKVDDFQDDMGESHCEVDEAHGEVDDSKGEVDDIPGEVDDFEGRVGDFKCEVEDVKGEVDDVKGKEDDAKGGDNSVKDEDGDVKRKHGNNEVHVDDVEGQVHDAEGQVVGVQGQDNDAEGQDNDAEGQDNDAEGQVVGVQGQGNDVQGEVVGVHGQVNDVQGEVGEWDDVDEDQDEEDDDDTSDADSSDSYDYDEEEQEEQRCEPSTSFFEVLRSLLLPHEATLHHLRLASPQLLPLLDSFASALQRLTLTVDDDHHLKGLQQMTSLKHLTIFLKSDIFCYRVSALLKSCPSSLERLELRRCSDGSVRALGAVGVGLTSLQHLVLSCRRGRSVMAGSLRVALVGLPNLRSLRLLGLDKPTLKLSHLSADTMPKLAVIVFTDGTGSGSDSASDYSGYQDCQDLVRRSPMPLHVVAVFREERDRHMMFFRHPAGELCPLCAEAEAASSFRVLKNRPFERIQNLASDPTDLPDALPVIRTMETPDADGAPPRKTPRLEDARVQQLQRDVDAGRQVVEQLRGAVLQLRQVAEALDHDLDSAVAQLQQLEAALEKGKRGEATGDVAPDFSAKLLYLQRLCYALRPVFVHLQLEKSLLSLPDLPLLQVLSHLSAKDLGAVGEASPRLGALIREHSSLWRKGAFDRFYNVENLSRYLRVTPPLPQLTFQFESSSGHYVCFSRSPETDAFSTLVVNSSDPECCAGILREFGARLEHLEILGIRSGLQVLLSSLRHASSLRRLRLSFDGYYDRCDFRWAKEVVLPKLRTVELTFFNESGIVESEPDEDGEDDDTFVGIEGGDVKGKEGDVELKDGNIQAKVDDVMGDSKANEIIGEQDDIRGRREENDVVGDVGDLQGQVDAIQGQVDVVQGQINAVQVQVDDFLFEEEDFQDDDYWMHIYSDPFEYDSDNVGDKREQVQPPKPNSSLFEVLRSLLRSHKATLHHLKLDSPQLLPLLDSFASGLQRLTLALDDDQDLQGLQQMTGLKHVTIFLKSDFSASKVSRVGALLKSCPSPLERLELRGCTYDSVRGLGALGLTSLQHLVLSCSQDVLGGALRVALMALPNLRSLRLLGLRAPSLHLSRLSAGAIPKLAVIVFTDGTGSGSDSVTDYSGYQDCQDLVRRAPMPLHVVAVFREEPDRHMMFFRHPVGELCPLCAEAEAASSFRVLKNRPFERIQVE</sequence>
<dbReference type="SMART" id="SM00256">
    <property type="entry name" value="FBOX"/>
    <property type="match status" value="2"/>
</dbReference>
<evidence type="ECO:0000259" key="3">
    <source>
        <dbReference type="PROSITE" id="PS50181"/>
    </source>
</evidence>
<feature type="compositionally biased region" description="Basic and acidic residues" evidence="2">
    <location>
        <begin position="398"/>
        <end position="411"/>
    </location>
</feature>